<gene>
    <name evidence="7" type="ORF">SAMN05444336_109116</name>
</gene>
<dbReference type="Gene3D" id="1.20.120.910">
    <property type="entry name" value="DksA, coiled-coil domain"/>
    <property type="match status" value="1"/>
</dbReference>
<keyword evidence="1" id="KW-0479">Metal-binding</keyword>
<evidence type="ECO:0000256" key="3">
    <source>
        <dbReference type="ARBA" id="ARBA00022833"/>
    </source>
</evidence>
<organism evidence="7 8">
    <name type="scientific">Albimonas donghaensis</name>
    <dbReference type="NCBI Taxonomy" id="356660"/>
    <lineage>
        <taxon>Bacteria</taxon>
        <taxon>Pseudomonadati</taxon>
        <taxon>Pseudomonadota</taxon>
        <taxon>Alphaproteobacteria</taxon>
        <taxon>Rhodobacterales</taxon>
        <taxon>Paracoccaceae</taxon>
        <taxon>Albimonas</taxon>
    </lineage>
</organism>
<dbReference type="InterPro" id="IPR000962">
    <property type="entry name" value="Znf_DskA_TraR"/>
</dbReference>
<feature type="domain" description="DnaK suppressor protein-like N-terminal" evidence="6">
    <location>
        <begin position="7"/>
        <end position="71"/>
    </location>
</feature>
<dbReference type="STRING" id="356660.SAMN05444336_109116"/>
<dbReference type="Pfam" id="PF01258">
    <property type="entry name" value="zf-dskA_traR"/>
    <property type="match status" value="1"/>
</dbReference>
<protein>
    <submittedName>
        <fullName evidence="7">Transcriptional regulator, TraR/DksA family</fullName>
    </submittedName>
</protein>
<sequence>MKSADHYKTVLETRLAELEGRLHRIDEDLDKGRPADFEEQATAAENDEVLEGLGEAGLQEVRQIRAALDRVAHGTFGECVNCGERIPEARLDLAPYAAVCVTCVGKVA</sequence>
<evidence type="ECO:0000256" key="1">
    <source>
        <dbReference type="ARBA" id="ARBA00022723"/>
    </source>
</evidence>
<dbReference type="PANTHER" id="PTHR33823">
    <property type="entry name" value="RNA POLYMERASE-BINDING TRANSCRIPTION FACTOR DKSA-RELATED"/>
    <property type="match status" value="1"/>
</dbReference>
<dbReference type="SUPFAM" id="SSF57716">
    <property type="entry name" value="Glucocorticoid receptor-like (DNA-binding domain)"/>
    <property type="match status" value="1"/>
</dbReference>
<dbReference type="Proteomes" id="UP000199118">
    <property type="component" value="Unassembled WGS sequence"/>
</dbReference>
<dbReference type="OrthoDB" id="1121111at2"/>
<evidence type="ECO:0000259" key="6">
    <source>
        <dbReference type="Pfam" id="PF21173"/>
    </source>
</evidence>
<feature type="domain" description="Zinc finger DksA/TraR C4-type" evidence="5">
    <location>
        <begin position="74"/>
        <end position="103"/>
    </location>
</feature>
<feature type="zinc finger region" description="dksA C4-type" evidence="4">
    <location>
        <begin position="79"/>
        <end position="103"/>
    </location>
</feature>
<accession>A0A1H3E8T2</accession>
<dbReference type="InterPro" id="IPR037187">
    <property type="entry name" value="DnaK_N"/>
</dbReference>
<keyword evidence="8" id="KW-1185">Reference proteome</keyword>
<reference evidence="7 8" key="1">
    <citation type="submission" date="2016-10" db="EMBL/GenBank/DDBJ databases">
        <authorList>
            <person name="de Groot N.N."/>
        </authorList>
    </citation>
    <scope>NUCLEOTIDE SEQUENCE [LARGE SCALE GENOMIC DNA]</scope>
    <source>
        <strain evidence="7 8">DSM 17890</strain>
    </source>
</reference>
<keyword evidence="3" id="KW-0862">Zinc</keyword>
<dbReference type="AlphaFoldDB" id="A0A1H3E8T2"/>
<evidence type="ECO:0000313" key="7">
    <source>
        <dbReference type="EMBL" id="SDX75116.1"/>
    </source>
</evidence>
<evidence type="ECO:0000256" key="4">
    <source>
        <dbReference type="PROSITE-ProRule" id="PRU00510"/>
    </source>
</evidence>
<name>A0A1H3E8T2_9RHOB</name>
<dbReference type="GO" id="GO:0008270">
    <property type="term" value="F:zinc ion binding"/>
    <property type="evidence" value="ECO:0007669"/>
    <property type="project" value="UniProtKB-KW"/>
</dbReference>
<evidence type="ECO:0000259" key="5">
    <source>
        <dbReference type="Pfam" id="PF01258"/>
    </source>
</evidence>
<dbReference type="PROSITE" id="PS51128">
    <property type="entry name" value="ZF_DKSA_2"/>
    <property type="match status" value="1"/>
</dbReference>
<dbReference type="SUPFAM" id="SSF109635">
    <property type="entry name" value="DnaK suppressor protein DksA, alpha-hairpin domain"/>
    <property type="match status" value="1"/>
</dbReference>
<dbReference type="PANTHER" id="PTHR33823:SF4">
    <property type="entry name" value="GENERAL STRESS PROTEIN 16O"/>
    <property type="match status" value="1"/>
</dbReference>
<dbReference type="EMBL" id="FNMZ01000009">
    <property type="protein sequence ID" value="SDX75116.1"/>
    <property type="molecule type" value="Genomic_DNA"/>
</dbReference>
<evidence type="ECO:0000256" key="2">
    <source>
        <dbReference type="ARBA" id="ARBA00022771"/>
    </source>
</evidence>
<evidence type="ECO:0000313" key="8">
    <source>
        <dbReference type="Proteomes" id="UP000199118"/>
    </source>
</evidence>
<dbReference type="Pfam" id="PF21173">
    <property type="entry name" value="DksA-like_N"/>
    <property type="match status" value="1"/>
</dbReference>
<proteinExistence type="predicted"/>
<keyword evidence="2" id="KW-0863">Zinc-finger</keyword>
<dbReference type="InterPro" id="IPR048487">
    <property type="entry name" value="DksA-like_N"/>
</dbReference>
<dbReference type="RefSeq" id="WP_092684524.1">
    <property type="nucleotide sequence ID" value="NZ_FNMZ01000009.1"/>
</dbReference>